<dbReference type="InterPro" id="IPR015020">
    <property type="entry name" value="Rv2525c-like_Glyco_Hydro-like"/>
</dbReference>
<feature type="domain" description="Peptidoglycan binding-like" evidence="1">
    <location>
        <begin position="342"/>
        <end position="383"/>
    </location>
</feature>
<dbReference type="InterPro" id="IPR036366">
    <property type="entry name" value="PGBDSf"/>
</dbReference>
<dbReference type="RefSeq" id="WP_179669283.1">
    <property type="nucleotide sequence ID" value="NZ_JACCFP010000001.1"/>
</dbReference>
<evidence type="ECO:0000313" key="4">
    <source>
        <dbReference type="Proteomes" id="UP000530424"/>
    </source>
</evidence>
<keyword evidence="4" id="KW-1185">Reference proteome</keyword>
<feature type="domain" description="Peptidoglycan binding-like" evidence="1">
    <location>
        <begin position="410"/>
        <end position="462"/>
    </location>
</feature>
<proteinExistence type="predicted"/>
<gene>
    <name evidence="3" type="ORF">HNR19_003681</name>
</gene>
<evidence type="ECO:0000313" key="3">
    <source>
        <dbReference type="EMBL" id="NYJ02983.1"/>
    </source>
</evidence>
<reference evidence="3 4" key="1">
    <citation type="submission" date="2020-07" db="EMBL/GenBank/DDBJ databases">
        <title>Sequencing the genomes of 1000 actinobacteria strains.</title>
        <authorList>
            <person name="Klenk H.-P."/>
        </authorList>
    </citation>
    <scope>NUCLEOTIDE SEQUENCE [LARGE SCALE GENOMIC DNA]</scope>
    <source>
        <strain evidence="3 4">DSM 103833</strain>
    </source>
</reference>
<organism evidence="3 4">
    <name type="scientific">Nocardioides thalensis</name>
    <dbReference type="NCBI Taxonomy" id="1914755"/>
    <lineage>
        <taxon>Bacteria</taxon>
        <taxon>Bacillati</taxon>
        <taxon>Actinomycetota</taxon>
        <taxon>Actinomycetes</taxon>
        <taxon>Propionibacteriales</taxon>
        <taxon>Nocardioidaceae</taxon>
        <taxon>Nocardioides</taxon>
    </lineage>
</organism>
<dbReference type="SUPFAM" id="SSF47090">
    <property type="entry name" value="PGBD-like"/>
    <property type="match status" value="2"/>
</dbReference>
<evidence type="ECO:0000259" key="2">
    <source>
        <dbReference type="Pfam" id="PF08924"/>
    </source>
</evidence>
<dbReference type="Proteomes" id="UP000530424">
    <property type="component" value="Unassembled WGS sequence"/>
</dbReference>
<dbReference type="InterPro" id="IPR017853">
    <property type="entry name" value="GH"/>
</dbReference>
<dbReference type="SUPFAM" id="SSF51445">
    <property type="entry name" value="(Trans)glycosidases"/>
    <property type="match status" value="1"/>
</dbReference>
<evidence type="ECO:0008006" key="5">
    <source>
        <dbReference type="Google" id="ProtNLM"/>
    </source>
</evidence>
<dbReference type="InterPro" id="IPR036365">
    <property type="entry name" value="PGBD-like_sf"/>
</dbReference>
<dbReference type="AlphaFoldDB" id="A0A853C9T8"/>
<dbReference type="Gene3D" id="1.10.101.10">
    <property type="entry name" value="PGBD-like superfamily/PGBD"/>
    <property type="match status" value="2"/>
</dbReference>
<dbReference type="Pfam" id="PF08924">
    <property type="entry name" value="Rv2525c_GlyHyd-like"/>
    <property type="match status" value="1"/>
</dbReference>
<name>A0A853C9T8_9ACTN</name>
<evidence type="ECO:0000259" key="1">
    <source>
        <dbReference type="Pfam" id="PF01471"/>
    </source>
</evidence>
<comment type="caution">
    <text evidence="3">The sequence shown here is derived from an EMBL/GenBank/DDBJ whole genome shotgun (WGS) entry which is preliminary data.</text>
</comment>
<feature type="domain" description="Rv2525c-like glycoside hydrolase-like" evidence="2">
    <location>
        <begin position="85"/>
        <end position="305"/>
    </location>
</feature>
<sequence length="470" mass="51472">MQPRPAPSPLAARFTTPLARLTTAAIAAVLALALLAQVRVADETERPAPLRADLMAAEPNPVTPGNFTGYGFDQCLAPTQKAMDAWLHHSPFLSVGIYISGNSRACRSQPNLTPTWIRTQLQKGWRLLPITLGPQASCSDRFPRYDDDPTINPRPGAEGLYGKARRQARREAVKAVDAAQRLGITKGSTLWYDLEAFDHTNRHCRESALSFLSAWTTGIHKLGYKSGVYGSVGSSVLILDDARVKRPGTYVMPDMLWLARWDGVANTSSSYIREDGWRPGARVKQYQGGHDETWGGVTINIDRNYLDVGRGSVADPEDHCNGTNINPKKYGVLSPGTEATVQVKALQCLLKERGRYDGKLSGVYNDATVASVRQWQSDRGFPVSDRFSVHDWIALHMDNANTVMKVGSAGPAVRRLQRALRAAGVWSQPISGVYDPATASAVRAYQKRVGLKETGIANGKTNVKLDHGRR</sequence>
<dbReference type="Gene3D" id="3.20.20.80">
    <property type="entry name" value="Glycosidases"/>
    <property type="match status" value="1"/>
</dbReference>
<dbReference type="EMBL" id="JACCFP010000001">
    <property type="protein sequence ID" value="NYJ02983.1"/>
    <property type="molecule type" value="Genomic_DNA"/>
</dbReference>
<protein>
    <recommendedName>
        <fullName evidence="5">DUF1906 domain-containing protein</fullName>
    </recommendedName>
</protein>
<dbReference type="Pfam" id="PF01471">
    <property type="entry name" value="PG_binding_1"/>
    <property type="match status" value="2"/>
</dbReference>
<dbReference type="CDD" id="cd06418">
    <property type="entry name" value="GH25_BacA-like"/>
    <property type="match status" value="1"/>
</dbReference>
<dbReference type="InterPro" id="IPR002477">
    <property type="entry name" value="Peptidoglycan-bd-like"/>
</dbReference>
<accession>A0A853C9T8</accession>